<name>A0A9P1BNM1_9DINO</name>
<feature type="region of interest" description="Disordered" evidence="1">
    <location>
        <begin position="106"/>
        <end position="127"/>
    </location>
</feature>
<dbReference type="OrthoDB" id="3062869at2759"/>
<keyword evidence="6" id="KW-1185">Reference proteome</keyword>
<organism evidence="4">
    <name type="scientific">Cladocopium goreaui</name>
    <dbReference type="NCBI Taxonomy" id="2562237"/>
    <lineage>
        <taxon>Eukaryota</taxon>
        <taxon>Sar</taxon>
        <taxon>Alveolata</taxon>
        <taxon>Dinophyceae</taxon>
        <taxon>Suessiales</taxon>
        <taxon>Symbiodiniaceae</taxon>
        <taxon>Cladocopium</taxon>
    </lineage>
</organism>
<reference evidence="4" key="1">
    <citation type="submission" date="2022-10" db="EMBL/GenBank/DDBJ databases">
        <authorList>
            <person name="Chen Y."/>
            <person name="Dougan E. K."/>
            <person name="Chan C."/>
            <person name="Rhodes N."/>
            <person name="Thang M."/>
        </authorList>
    </citation>
    <scope>NUCLEOTIDE SEQUENCE</scope>
</reference>
<dbReference type="AlphaFoldDB" id="A0A9P1BNM1"/>
<dbReference type="SUPFAM" id="SSF47113">
    <property type="entry name" value="Histone-fold"/>
    <property type="match status" value="1"/>
</dbReference>
<dbReference type="Proteomes" id="UP001152797">
    <property type="component" value="Unassembled WGS sequence"/>
</dbReference>
<dbReference type="Pfam" id="PF05699">
    <property type="entry name" value="Dimer_Tnp_hAT"/>
    <property type="match status" value="1"/>
</dbReference>
<dbReference type="EMBL" id="CAMXCT030000284">
    <property type="protein sequence ID" value="CAL4763946.1"/>
    <property type="molecule type" value="Genomic_DNA"/>
</dbReference>
<sequence>LKNFSLVSNDGVEVAVPTDDTDAGSLSAAAFPLRVCLHADAELMVHGESVQFDFSELAALKQGLLLEGHPKVEKNVPAADGHAQSEKVAPLQSPKRRMVEENVVRIGDQPKDGAEQPEKKSRKGCVYKKGVDREVQREQMRHQNNERSIPRTHILQLVKEELETLGKEQGKSFRIESEAITLLHSTAEQLVVEMLSLYNRAAMQAKRTTVLAKDIAYVRALSEVLNAHLSFVLREDAENCLKRIHANASEESAAGGASSAVRQRGFADKDMAQKSKSWVHELFWPKHPDTGHYRFCKICNEECPDPRQVAELQKKGTPLSSIYMGVVQNDCSPSSMINHVRAKHEDQLPEHTPVKRKRSDLEEEEMPCKDHRLLRDWATNMCLGSMYPVKMVRDPNVRKTLHKRLGGLPTDTQIRSELQDVISDIRAQVRSLIGEAQRQGIQFILSADTWKPKTKKRPHFLAIYLDFLEPTWEHRTVCCSVTVAKPPRTGARYAEAFEGALSDVGLCKSDILCGLSDHEGAIRLGLRLLEIPIVGCGTHAVQLCVKHCVPPLKKRQKKPAAVQMASDDSSGSDADTGSDSDSSSSSTSSLSADGAPAAAQSQPPRRRGRQEDPEQVAIRKELESSFERFRKIAKHFLYREDQYTWLEEDGKAAGLPVVSYQAETPTRWSSSLYQLISICRNNASHGVSRNKRNTDAPPELDRNELKEALDFCAVLEPLKLSTKLLEGDEKSLASLYLPVWTKALETLEQTGNKILPYPRELREAFGPGVKCKDLCEKAVRMKLFLANDLRKVRKRHLEGTNGEKLLVASTFLDPRFRGHSVFKTLQPLKGASDIVADIALKTCQKYPVLLERLQKQADDPENTVFARLADPEKGRGKGKRKGRSTAAKAKSKSEARLRKEQESGPVRPKRKLKEQTSADEWLFGAPGVEKDSEAKVLGDLREVEASIQREIELYQRLPATDKGPLAWWKANGVQLPYLATCALRLFGLPASTASLERLFSSGGRGITRRKPRLQPKNAANIIYGHANVRFGYNGVNLEE</sequence>
<proteinExistence type="predicted"/>
<gene>
    <name evidence="4" type="ORF">C1SCF055_LOCUS4838</name>
</gene>
<evidence type="ECO:0000256" key="1">
    <source>
        <dbReference type="SAM" id="MobiDB-lite"/>
    </source>
</evidence>
<evidence type="ECO:0000313" key="4">
    <source>
        <dbReference type="EMBL" id="CAI3976634.1"/>
    </source>
</evidence>
<feature type="region of interest" description="Disordered" evidence="1">
    <location>
        <begin position="75"/>
        <end position="94"/>
    </location>
</feature>
<evidence type="ECO:0000259" key="3">
    <source>
        <dbReference type="Pfam" id="PF05699"/>
    </source>
</evidence>
<dbReference type="InterPro" id="IPR052717">
    <property type="entry name" value="Vacuolar_transposase_reg"/>
</dbReference>
<feature type="compositionally biased region" description="Basic and acidic residues" evidence="1">
    <location>
        <begin position="891"/>
        <end position="902"/>
    </location>
</feature>
<dbReference type="Pfam" id="PF00125">
    <property type="entry name" value="Histone"/>
    <property type="match status" value="1"/>
</dbReference>
<evidence type="ECO:0000313" key="5">
    <source>
        <dbReference type="EMBL" id="CAL4763946.1"/>
    </source>
</evidence>
<evidence type="ECO:0000313" key="6">
    <source>
        <dbReference type="Proteomes" id="UP001152797"/>
    </source>
</evidence>
<reference evidence="5 6" key="2">
    <citation type="submission" date="2024-05" db="EMBL/GenBank/DDBJ databases">
        <authorList>
            <person name="Chen Y."/>
            <person name="Shah S."/>
            <person name="Dougan E. K."/>
            <person name="Thang M."/>
            <person name="Chan C."/>
        </authorList>
    </citation>
    <scope>NUCLEOTIDE SEQUENCE [LARGE SCALE GENOMIC DNA]</scope>
</reference>
<dbReference type="EMBL" id="CAMXCT020000284">
    <property type="protein sequence ID" value="CAL1130009.1"/>
    <property type="molecule type" value="Genomic_DNA"/>
</dbReference>
<dbReference type="PANTHER" id="PTHR46169">
    <property type="entry name" value="DNA REPLICATION-RELATED ELEMENT FACTOR, ISOFORM A"/>
    <property type="match status" value="1"/>
</dbReference>
<comment type="caution">
    <text evidence="4">The sequence shown here is derived from an EMBL/GenBank/DDBJ whole genome shotgun (WGS) entry which is preliminary data.</text>
</comment>
<dbReference type="GO" id="GO:0006357">
    <property type="term" value="P:regulation of transcription by RNA polymerase II"/>
    <property type="evidence" value="ECO:0007669"/>
    <property type="project" value="TreeGrafter"/>
</dbReference>
<protein>
    <submittedName>
        <fullName evidence="5">AC9 transposase</fullName>
    </submittedName>
</protein>
<dbReference type="GO" id="GO:0005634">
    <property type="term" value="C:nucleus"/>
    <property type="evidence" value="ECO:0007669"/>
    <property type="project" value="TreeGrafter"/>
</dbReference>
<dbReference type="PANTHER" id="PTHR46169:SF29">
    <property type="entry name" value="DNA REPLICATION-RELATED ELEMENT FACTOR, ISOFORM A"/>
    <property type="match status" value="1"/>
</dbReference>
<dbReference type="InterPro" id="IPR008906">
    <property type="entry name" value="HATC_C_dom"/>
</dbReference>
<dbReference type="GO" id="GO:0003677">
    <property type="term" value="F:DNA binding"/>
    <property type="evidence" value="ECO:0007669"/>
    <property type="project" value="InterPro"/>
</dbReference>
<feature type="region of interest" description="Disordered" evidence="1">
    <location>
        <begin position="861"/>
        <end position="915"/>
    </location>
</feature>
<feature type="compositionally biased region" description="Basic and acidic residues" evidence="1">
    <location>
        <begin position="106"/>
        <end position="119"/>
    </location>
</feature>
<feature type="region of interest" description="Disordered" evidence="1">
    <location>
        <begin position="556"/>
        <end position="615"/>
    </location>
</feature>
<evidence type="ECO:0000259" key="2">
    <source>
        <dbReference type="Pfam" id="PF00125"/>
    </source>
</evidence>
<dbReference type="SUPFAM" id="SSF53098">
    <property type="entry name" value="Ribonuclease H-like"/>
    <property type="match status" value="1"/>
</dbReference>
<feature type="domain" description="Core Histone H2A/H2B/H3" evidence="2">
    <location>
        <begin position="139"/>
        <end position="219"/>
    </location>
</feature>
<dbReference type="EMBL" id="CAMXCT010000284">
    <property type="protein sequence ID" value="CAI3976634.1"/>
    <property type="molecule type" value="Genomic_DNA"/>
</dbReference>
<dbReference type="InterPro" id="IPR009072">
    <property type="entry name" value="Histone-fold"/>
</dbReference>
<dbReference type="Gene3D" id="1.10.20.10">
    <property type="entry name" value="Histone, subunit A"/>
    <property type="match status" value="1"/>
</dbReference>
<feature type="domain" description="HAT C-terminal dimerisation" evidence="3">
    <location>
        <begin position="961"/>
        <end position="1023"/>
    </location>
</feature>
<dbReference type="InterPro" id="IPR012337">
    <property type="entry name" value="RNaseH-like_sf"/>
</dbReference>
<feature type="compositionally biased region" description="Low complexity" evidence="1">
    <location>
        <begin position="565"/>
        <end position="603"/>
    </location>
</feature>
<accession>A0A9P1BNM1</accession>
<dbReference type="InterPro" id="IPR007125">
    <property type="entry name" value="H2A/H2B/H3"/>
</dbReference>
<dbReference type="GO" id="GO:0046982">
    <property type="term" value="F:protein heterodimerization activity"/>
    <property type="evidence" value="ECO:0007669"/>
    <property type="project" value="InterPro"/>
</dbReference>
<feature type="non-terminal residue" evidence="4">
    <location>
        <position position="1"/>
    </location>
</feature>